<proteinExistence type="predicted"/>
<dbReference type="Pfam" id="PF05048">
    <property type="entry name" value="NosD"/>
    <property type="match status" value="1"/>
</dbReference>
<protein>
    <submittedName>
        <fullName evidence="3">Right-handed parallel beta-helix repeat-containing protein</fullName>
    </submittedName>
</protein>
<dbReference type="InterPro" id="IPR012334">
    <property type="entry name" value="Pectin_lyas_fold"/>
</dbReference>
<feature type="signal peptide" evidence="1">
    <location>
        <begin position="1"/>
        <end position="23"/>
    </location>
</feature>
<evidence type="ECO:0000259" key="2">
    <source>
        <dbReference type="Pfam" id="PF05048"/>
    </source>
</evidence>
<comment type="caution">
    <text evidence="3">The sequence shown here is derived from an EMBL/GenBank/DDBJ whole genome shotgun (WGS) entry which is preliminary data.</text>
</comment>
<dbReference type="SUPFAM" id="SSF51126">
    <property type="entry name" value="Pectin lyase-like"/>
    <property type="match status" value="1"/>
</dbReference>
<dbReference type="Proteomes" id="UP001458415">
    <property type="component" value="Unassembled WGS sequence"/>
</dbReference>
<dbReference type="PROSITE" id="PS51257">
    <property type="entry name" value="PROKAR_LIPOPROTEIN"/>
    <property type="match status" value="1"/>
</dbReference>
<name>A0ABV1WIN1_9ACTN</name>
<keyword evidence="1" id="KW-0732">Signal</keyword>
<dbReference type="InterPro" id="IPR011050">
    <property type="entry name" value="Pectin_lyase_fold/virulence"/>
</dbReference>
<keyword evidence="4" id="KW-1185">Reference proteome</keyword>
<accession>A0ABV1WIN1</accession>
<evidence type="ECO:0000256" key="1">
    <source>
        <dbReference type="SAM" id="SignalP"/>
    </source>
</evidence>
<evidence type="ECO:0000313" key="3">
    <source>
        <dbReference type="EMBL" id="MER6984050.1"/>
    </source>
</evidence>
<dbReference type="EMBL" id="JBEPCU010001630">
    <property type="protein sequence ID" value="MER6984050.1"/>
    <property type="molecule type" value="Genomic_DNA"/>
</dbReference>
<gene>
    <name evidence="3" type="ORF">ABT317_45670</name>
</gene>
<evidence type="ECO:0000313" key="4">
    <source>
        <dbReference type="Proteomes" id="UP001458415"/>
    </source>
</evidence>
<dbReference type="InterPro" id="IPR022441">
    <property type="entry name" value="Para_beta_helix_rpt-2"/>
</dbReference>
<dbReference type="InterPro" id="IPR007742">
    <property type="entry name" value="NosD_dom"/>
</dbReference>
<feature type="domain" description="Periplasmic copper-binding protein NosD beta helix" evidence="2">
    <location>
        <begin position="186"/>
        <end position="341"/>
    </location>
</feature>
<dbReference type="Gene3D" id="2.160.20.10">
    <property type="entry name" value="Single-stranded right-handed beta-helix, Pectin lyase-like"/>
    <property type="match status" value="1"/>
</dbReference>
<reference evidence="3 4" key="1">
    <citation type="submission" date="2024-06" db="EMBL/GenBank/DDBJ databases">
        <title>The Natural Products Discovery Center: Release of the First 8490 Sequenced Strains for Exploring Actinobacteria Biosynthetic Diversity.</title>
        <authorList>
            <person name="Kalkreuter E."/>
            <person name="Kautsar S.A."/>
            <person name="Yang D."/>
            <person name="Bader C.D."/>
            <person name="Teijaro C.N."/>
            <person name="Fluegel L."/>
            <person name="Davis C.M."/>
            <person name="Simpson J.R."/>
            <person name="Lauterbach L."/>
            <person name="Steele A.D."/>
            <person name="Gui C."/>
            <person name="Meng S."/>
            <person name="Li G."/>
            <person name="Viehrig K."/>
            <person name="Ye F."/>
            <person name="Su P."/>
            <person name="Kiefer A.F."/>
            <person name="Nichols A."/>
            <person name="Cepeda A.J."/>
            <person name="Yan W."/>
            <person name="Fan B."/>
            <person name="Jiang Y."/>
            <person name="Adhikari A."/>
            <person name="Zheng C.-J."/>
            <person name="Schuster L."/>
            <person name="Cowan T.M."/>
            <person name="Smanski M.J."/>
            <person name="Chevrette M.G."/>
            <person name="De Carvalho L.P.S."/>
            <person name="Shen B."/>
        </authorList>
    </citation>
    <scope>NUCLEOTIDE SEQUENCE [LARGE SCALE GENOMIC DNA]</scope>
    <source>
        <strain evidence="3 4">NPDC000634</strain>
    </source>
</reference>
<dbReference type="SMART" id="SM00710">
    <property type="entry name" value="PbH1"/>
    <property type="match status" value="6"/>
</dbReference>
<sequence length="352" mass="36925">MKKRHIAFLLSSVGLVGSCVAAASPDTAQRTHTVHPGESIQKAVDAAKAGDTVLVLPGTYHESVKVTTAGLTLRGMGNTTVLEPAAKAVDDCGKRGNGICVSGTKTKRLTGVTVSDLKVTGFSHAGVMALATDGLSVRRVTAEKNAVWGLAEERSQHSAYRQNTVRSSGDAGIFLANTITAEQGATDTKDTRIDGNRLQSNRIGITVRRLRNVTVTGNDISDNCMGVSLVGDENKPKTGALTVRGNRVVKNNKYCAKTKRLPFLQGSGIVLTGVEKSDITGNVVTGNSGTSPLSGGIVLFKSFVGASSDSNRVRDNSLRDNSPADLVNQESTQRGNAFTHNFCRASKPAGLC</sequence>
<dbReference type="InterPro" id="IPR006626">
    <property type="entry name" value="PbH1"/>
</dbReference>
<dbReference type="NCBIfam" id="TIGR03804">
    <property type="entry name" value="para_beta_helix"/>
    <property type="match status" value="1"/>
</dbReference>
<organism evidence="3 4">
    <name type="scientific">Streptomyces carpinensis</name>
    <dbReference type="NCBI Taxonomy" id="66369"/>
    <lineage>
        <taxon>Bacteria</taxon>
        <taxon>Bacillati</taxon>
        <taxon>Actinomycetota</taxon>
        <taxon>Actinomycetes</taxon>
        <taxon>Kitasatosporales</taxon>
        <taxon>Streptomycetaceae</taxon>
        <taxon>Streptomyces</taxon>
    </lineage>
</organism>
<feature type="chain" id="PRO_5047300904" evidence="1">
    <location>
        <begin position="24"/>
        <end position="352"/>
    </location>
</feature>